<reference evidence="4" key="2">
    <citation type="submission" date="2023-01" db="EMBL/GenBank/DDBJ databases">
        <title>Draft genome sequence of Portibacter lacus strain NBRC 108769.</title>
        <authorList>
            <person name="Sun Q."/>
            <person name="Mori K."/>
        </authorList>
    </citation>
    <scope>NUCLEOTIDE SEQUENCE</scope>
    <source>
        <strain evidence="4">NBRC 108769</strain>
    </source>
</reference>
<dbReference type="SUPFAM" id="SSF49854">
    <property type="entry name" value="Spermadhesin, CUB domain"/>
    <property type="match status" value="1"/>
</dbReference>
<dbReference type="EMBL" id="BSOH01000011">
    <property type="protein sequence ID" value="GLR17360.1"/>
    <property type="molecule type" value="Genomic_DNA"/>
</dbReference>
<comment type="caution">
    <text evidence="4">The sequence shown here is derived from an EMBL/GenBank/DDBJ whole genome shotgun (WGS) entry which is preliminary data.</text>
</comment>
<evidence type="ECO:0000259" key="3">
    <source>
        <dbReference type="PROSITE" id="PS01180"/>
    </source>
</evidence>
<dbReference type="InterPro" id="IPR013783">
    <property type="entry name" value="Ig-like_fold"/>
</dbReference>
<dbReference type="InterPro" id="IPR035914">
    <property type="entry name" value="Sperma_CUB_dom_sf"/>
</dbReference>
<dbReference type="InterPro" id="IPR000859">
    <property type="entry name" value="CUB_dom"/>
</dbReference>
<dbReference type="RefSeq" id="WP_235294070.1">
    <property type="nucleotide sequence ID" value="NZ_BSOH01000011.1"/>
</dbReference>
<dbReference type="InterPro" id="IPR056600">
    <property type="entry name" value="GBD_T9SS_assoc"/>
</dbReference>
<keyword evidence="5" id="KW-1185">Reference proteome</keyword>
<dbReference type="InterPro" id="IPR036116">
    <property type="entry name" value="FN3_sf"/>
</dbReference>
<evidence type="ECO:0000313" key="5">
    <source>
        <dbReference type="Proteomes" id="UP001156666"/>
    </source>
</evidence>
<dbReference type="Gene3D" id="2.60.40.10">
    <property type="entry name" value="Immunoglobulins"/>
    <property type="match status" value="1"/>
</dbReference>
<accession>A0AA37SSR9</accession>
<dbReference type="Gene3D" id="2.60.120.290">
    <property type="entry name" value="Spermadhesin, CUB domain"/>
    <property type="match status" value="1"/>
</dbReference>
<feature type="domain" description="CUB" evidence="3">
    <location>
        <begin position="747"/>
        <end position="889"/>
    </location>
</feature>
<feature type="chain" id="PRO_5041208250" description="CUB domain-containing protein" evidence="2">
    <location>
        <begin position="21"/>
        <end position="1246"/>
    </location>
</feature>
<dbReference type="AlphaFoldDB" id="A0AA37SSR9"/>
<keyword evidence="1" id="KW-1015">Disulfide bond</keyword>
<protein>
    <recommendedName>
        <fullName evidence="3">CUB domain-containing protein</fullName>
    </recommendedName>
</protein>
<sequence length="1246" mass="132970">MPKYILSVLIALTFINISNAQILLEEDFDTSNSLPTGWIDNGNVYSSVTSNIACSNNSYRMNLYSGNNNSFLDSPDIPRGTLPGKVKVSFDMQLSDYANASILTGTGTIYVQLFINGTHDSDIVSINPITLTNGCINQTIILSNIPSGASFKIRFLGIWSTGDWAFVLDNFSAILLNDDCEDAVLLPQTLRPAGILDENVADGTLEDATASQTACKGTANDDVWYKFVANKKAVSVTVLGGDVVVELFSGSCGNLVSLACKDQYNESELFDYYGTSVGETYYVRIYSFGATPLTGSAAEFRIQIGTPKVVNDECVAAETLTQSSAFSCGTNFAMGSVESATESQAACTGNANDDVWYTFEATSTDFSVYLESGDFVVQLFEGNCGNLTSLICSDLFPVSETFNYNNATIGNTYYMRVYSFGNSPLTGTAAEFGICVFTTPPVPSNNDCANAEELPVDLNPSCSSETSGTTNGASRNESVARCSGINGKVSVWYSFMATDVEQIITLSNVNILNGSANDISSFEVFSGTCGSLNRIYCSGQLFGSDPGPITVTGLTQGITYLLRVIPVNPFHTIDFNICISTTCPAAASNLQVSNITNSTAILSHNYPFLFDRTSVVTIAGGGPYAEQVFAVNTLQAPAYATGLSPDTDYDYYVVSCEGSIIAGPVSFTTCPALATNLSVTDVKGTSAVLNFSADGEERDLIIVEYGDIPVFGNSSNHVFFTSTTSSSILTTGLSSNTKYDFYVGQACPETFVGPITFTTRPSCGDVIYDSGGPTNNYANNEDYIITICPETANQTGGARRVSITFDEFDTQGGVDGIEIYDGEDILAPLISSPSSGTDLWTWDKANSEGTGNLESVTVFTSNSSGCITLRYVSDNNTTAPGFKATINCDLTSDIFEEVLTAIPTGIGAITADKAMLSTASGFMYYLKEGSGTIVAFKVANTGAQVPINRVSMVAGSGASNLGINGCGAPYNSREDWWVLHRTWSVDPLIFNAAPIEVRMFYTDTDFNALSTASGFTNLTHEDLSPYKINLGWEADLTVPGNNCHQLVPINSYQDYDPGSYFYSDFSNETGTHQVQLTLDYLWGGGGIGAGSDYNSVIASEVGLTSGNSDLLISELGKGILLKNVLGDQYRISIDGFGAIEATLDNISVASSYLPTGDLYINNSANALFFKRSGGDYLDVKISEIGAILTNIVPNIPINHLEIESGDLGLMQIDGGISFKTALGDCWKLYIDNDGEIKTTMVTCHGN</sequence>
<dbReference type="Pfam" id="PF23759">
    <property type="entry name" value="GBD_T9SS_assoc"/>
    <property type="match status" value="3"/>
</dbReference>
<gene>
    <name evidence="4" type="ORF">GCM10007940_19750</name>
</gene>
<dbReference type="PROSITE" id="PS01180">
    <property type="entry name" value="CUB"/>
    <property type="match status" value="1"/>
</dbReference>
<evidence type="ECO:0000256" key="2">
    <source>
        <dbReference type="SAM" id="SignalP"/>
    </source>
</evidence>
<evidence type="ECO:0000256" key="1">
    <source>
        <dbReference type="ARBA" id="ARBA00023157"/>
    </source>
</evidence>
<feature type="signal peptide" evidence="2">
    <location>
        <begin position="1"/>
        <end position="20"/>
    </location>
</feature>
<name>A0AA37SSR9_9BACT</name>
<evidence type="ECO:0000313" key="4">
    <source>
        <dbReference type="EMBL" id="GLR17360.1"/>
    </source>
</evidence>
<dbReference type="Proteomes" id="UP001156666">
    <property type="component" value="Unassembled WGS sequence"/>
</dbReference>
<dbReference type="SUPFAM" id="SSF49265">
    <property type="entry name" value="Fibronectin type III"/>
    <property type="match status" value="2"/>
</dbReference>
<keyword evidence="2" id="KW-0732">Signal</keyword>
<reference evidence="4" key="1">
    <citation type="journal article" date="2014" name="Int. J. Syst. Evol. Microbiol.">
        <title>Complete genome sequence of Corynebacterium casei LMG S-19264T (=DSM 44701T), isolated from a smear-ripened cheese.</title>
        <authorList>
            <consortium name="US DOE Joint Genome Institute (JGI-PGF)"/>
            <person name="Walter F."/>
            <person name="Albersmeier A."/>
            <person name="Kalinowski J."/>
            <person name="Ruckert C."/>
        </authorList>
    </citation>
    <scope>NUCLEOTIDE SEQUENCE</scope>
    <source>
        <strain evidence="4">NBRC 108769</strain>
    </source>
</reference>
<organism evidence="4 5">
    <name type="scientific">Portibacter lacus</name>
    <dbReference type="NCBI Taxonomy" id="1099794"/>
    <lineage>
        <taxon>Bacteria</taxon>
        <taxon>Pseudomonadati</taxon>
        <taxon>Bacteroidota</taxon>
        <taxon>Saprospiria</taxon>
        <taxon>Saprospirales</taxon>
        <taxon>Haliscomenobacteraceae</taxon>
        <taxon>Portibacter</taxon>
    </lineage>
</organism>
<proteinExistence type="predicted"/>